<dbReference type="AlphaFoldDB" id="A0A9P1H5G3"/>
<protein>
    <recommendedName>
        <fullName evidence="2">DUF8004 domain-containing protein</fullName>
    </recommendedName>
</protein>
<accession>A0A9P1H5G3</accession>
<dbReference type="Proteomes" id="UP000838763">
    <property type="component" value="Unassembled WGS sequence"/>
</dbReference>
<dbReference type="OrthoDB" id="5300331at2759"/>
<dbReference type="Pfam" id="PF26013">
    <property type="entry name" value="DUF8004"/>
    <property type="match status" value="1"/>
</dbReference>
<evidence type="ECO:0000313" key="3">
    <source>
        <dbReference type="EMBL" id="CAI4216378.1"/>
    </source>
</evidence>
<dbReference type="PANTHER" id="PTHR39601:SF2">
    <property type="entry name" value="CHORIOGENIN HMINOR"/>
    <property type="match status" value="1"/>
</dbReference>
<organism evidence="3 4">
    <name type="scientific">Parascedosporium putredinis</name>
    <dbReference type="NCBI Taxonomy" id="1442378"/>
    <lineage>
        <taxon>Eukaryota</taxon>
        <taxon>Fungi</taxon>
        <taxon>Dikarya</taxon>
        <taxon>Ascomycota</taxon>
        <taxon>Pezizomycotina</taxon>
        <taxon>Sordariomycetes</taxon>
        <taxon>Hypocreomycetidae</taxon>
        <taxon>Microascales</taxon>
        <taxon>Microascaceae</taxon>
        <taxon>Parascedosporium</taxon>
    </lineage>
</organism>
<evidence type="ECO:0000259" key="2">
    <source>
        <dbReference type="Pfam" id="PF26013"/>
    </source>
</evidence>
<dbReference type="PANTHER" id="PTHR39601">
    <property type="entry name" value="CHORIOGENIN HMINOR"/>
    <property type="match status" value="1"/>
</dbReference>
<dbReference type="InterPro" id="IPR058317">
    <property type="entry name" value="DUF8004"/>
</dbReference>
<reference evidence="3" key="1">
    <citation type="submission" date="2022-11" db="EMBL/GenBank/DDBJ databases">
        <authorList>
            <person name="Scott C."/>
            <person name="Bruce N."/>
        </authorList>
    </citation>
    <scope>NUCLEOTIDE SEQUENCE</scope>
</reference>
<name>A0A9P1H5G3_9PEZI</name>
<evidence type="ECO:0000256" key="1">
    <source>
        <dbReference type="SAM" id="MobiDB-lite"/>
    </source>
</evidence>
<keyword evidence="4" id="KW-1185">Reference proteome</keyword>
<comment type="caution">
    <text evidence="3">The sequence shown here is derived from an EMBL/GenBank/DDBJ whole genome shotgun (WGS) entry which is preliminary data.</text>
</comment>
<evidence type="ECO:0000313" key="4">
    <source>
        <dbReference type="Proteomes" id="UP000838763"/>
    </source>
</evidence>
<proteinExistence type="predicted"/>
<dbReference type="EMBL" id="CALLCH030000015">
    <property type="protein sequence ID" value="CAI4216378.1"/>
    <property type="molecule type" value="Genomic_DNA"/>
</dbReference>
<sequence length="430" mass="48138">MTSSGLSEKRSVLRLPSPMPPFLSKSISAQPSPARDNRVLVKPYDVSASAQRSEQSPPRKAEKLRRSFLPGGRSRSNSHDTSSRPVEAWVISPMGSENSGIEYNTSLLVKGEKVPELWNDAANICVHLYPLETGHGPSFKIPSTSIASSPIFTELIQNTFGLGKGPGGRRNRLAQPSPFAIFMEISKLLEEFAFTSYDGLSFGQEVDLSFGFYIRQIGLGDVRNSREKTVEALVLGERMRSAELYNEAFAHAVGKYSAIVDLKSQLFSMVSAQTRQRLDRAHLDLLNRQHNVNVRIEQFDFPSLFAGVANSTSMTEFRAVRFKQWKNAFLRMRHFTLSYYKSVFGSWPPKASSRKNPFSESGLNRLVLKALYSDMCALYDLLADRQSLTPRVIDQGLFEMQEGDDPVITALRRMLSEFDNSSPPVLPHTL</sequence>
<feature type="region of interest" description="Disordered" evidence="1">
    <location>
        <begin position="1"/>
        <end position="85"/>
    </location>
</feature>
<gene>
    <name evidence="3" type="ORF">PPNO1_LOCUS6033</name>
</gene>
<feature type="domain" description="DUF8004" evidence="2">
    <location>
        <begin position="209"/>
        <end position="301"/>
    </location>
</feature>